<reference evidence="1 2" key="1">
    <citation type="submission" date="2018-11" db="EMBL/GenBank/DDBJ databases">
        <authorList>
            <person name="Lopez-Roques C."/>
            <person name="Donnadieu C."/>
            <person name="Bouchez O."/>
            <person name="Klopp C."/>
            <person name="Cabau C."/>
            <person name="Zahm M."/>
        </authorList>
    </citation>
    <scope>NUCLEOTIDE SEQUENCE [LARGE SCALE GENOMIC DNA]</scope>
    <source>
        <strain evidence="1">RS831</strain>
        <tissue evidence="1">Whole body</tissue>
    </source>
</reference>
<dbReference type="AlphaFoldDB" id="A0A3S2P2Q7"/>
<accession>A0A3S2P2Q7</accession>
<proteinExistence type="predicted"/>
<dbReference type="EMBL" id="CM012452">
    <property type="protein sequence ID" value="RVE62862.1"/>
    <property type="molecule type" value="Genomic_DNA"/>
</dbReference>
<evidence type="ECO:0000313" key="1">
    <source>
        <dbReference type="EMBL" id="RVE62862.1"/>
    </source>
</evidence>
<protein>
    <submittedName>
        <fullName evidence="1">Uncharacterized protein</fullName>
    </submittedName>
</protein>
<gene>
    <name evidence="1" type="ORF">OJAV_G00160320</name>
</gene>
<keyword evidence="2" id="KW-1185">Reference proteome</keyword>
<dbReference type="Proteomes" id="UP000283210">
    <property type="component" value="Chromosome 16"/>
</dbReference>
<organism evidence="1 2">
    <name type="scientific">Oryzias javanicus</name>
    <name type="common">Javanese ricefish</name>
    <name type="synonym">Aplocheilus javanicus</name>
    <dbReference type="NCBI Taxonomy" id="123683"/>
    <lineage>
        <taxon>Eukaryota</taxon>
        <taxon>Metazoa</taxon>
        <taxon>Chordata</taxon>
        <taxon>Craniata</taxon>
        <taxon>Vertebrata</taxon>
        <taxon>Euteleostomi</taxon>
        <taxon>Actinopterygii</taxon>
        <taxon>Neopterygii</taxon>
        <taxon>Teleostei</taxon>
        <taxon>Neoteleostei</taxon>
        <taxon>Acanthomorphata</taxon>
        <taxon>Ovalentaria</taxon>
        <taxon>Atherinomorphae</taxon>
        <taxon>Beloniformes</taxon>
        <taxon>Adrianichthyidae</taxon>
        <taxon>Oryziinae</taxon>
        <taxon>Oryzias</taxon>
    </lineage>
</organism>
<reference evidence="1 2" key="2">
    <citation type="submission" date="2019-01" db="EMBL/GenBank/DDBJ databases">
        <title>A chromosome length genome reference of the Java medaka (oryzias javanicus).</title>
        <authorList>
            <person name="Herpin A."/>
            <person name="Takehana Y."/>
            <person name="Naruse K."/>
            <person name="Ansai S."/>
            <person name="Kawaguchi M."/>
        </authorList>
    </citation>
    <scope>NUCLEOTIDE SEQUENCE [LARGE SCALE GENOMIC DNA]</scope>
    <source>
        <strain evidence="1">RS831</strain>
        <tissue evidence="1">Whole body</tissue>
    </source>
</reference>
<sequence>MVLCRPETRQKSFQIYKSGAVKGFEFLNQLSREKSNFARRTKQINQNCLQRLGLKVKGMQNNPGTVNKEEDIQQ</sequence>
<name>A0A3S2P2Q7_ORYJA</name>
<evidence type="ECO:0000313" key="2">
    <source>
        <dbReference type="Proteomes" id="UP000283210"/>
    </source>
</evidence>